<dbReference type="PANTHER" id="PTHR37352:SF1">
    <property type="entry name" value="TESTIS-SPECIFIC GENE 13 PROTEIN"/>
    <property type="match status" value="1"/>
</dbReference>
<dbReference type="Proteomes" id="UP000694403">
    <property type="component" value="Unplaced"/>
</dbReference>
<protein>
    <submittedName>
        <fullName evidence="1">Testis specific 13</fullName>
    </submittedName>
</protein>
<reference evidence="1" key="1">
    <citation type="submission" date="2025-08" db="UniProtKB">
        <authorList>
            <consortium name="Ensembl"/>
        </authorList>
    </citation>
    <scope>IDENTIFICATION</scope>
</reference>
<accession>A0A8C3T869</accession>
<dbReference type="Ensembl" id="ENSCSRT00000024291.1">
    <property type="protein sequence ID" value="ENSCSRP00000023275.1"/>
    <property type="gene ID" value="ENSCSRG00000017489.1"/>
</dbReference>
<sequence length="244" mass="28339">MFWDRFIASRLDAINRSQNRSPSTPELQLLFIEFNSNYILGYMEVALLTQTSHFAPVQAKYFVPLTDAKFQDYLDGRKRCTKLMCRSSEFNQDKTTLIVTNNPLPDLNSSHRKDTPMKFFRKEHLGRVKHLTFQALMDANENLRNMQQVRFSTDNDFKTEGQFSKSYAERRLLKLYPHLHVQAFPRLGKKKNSKPTRERSCQWEPLTLSSLFDAKPIINAPGKNSFQCGRVSQWSTCSGSSLIK</sequence>
<dbReference type="AlphaFoldDB" id="A0A8C3T869"/>
<dbReference type="PANTHER" id="PTHR37352">
    <property type="entry name" value="TESTIS-SPECIFIC GENE 13 PROTEIN"/>
    <property type="match status" value="1"/>
</dbReference>
<keyword evidence="2" id="KW-1185">Reference proteome</keyword>
<dbReference type="Pfam" id="PF14994">
    <property type="entry name" value="TSGA13"/>
    <property type="match status" value="1"/>
</dbReference>
<evidence type="ECO:0000313" key="1">
    <source>
        <dbReference type="Ensembl" id="ENSCSRP00000023275.1"/>
    </source>
</evidence>
<organism evidence="1 2">
    <name type="scientific">Chelydra serpentina</name>
    <name type="common">Snapping turtle</name>
    <name type="synonym">Testudo serpentina</name>
    <dbReference type="NCBI Taxonomy" id="8475"/>
    <lineage>
        <taxon>Eukaryota</taxon>
        <taxon>Metazoa</taxon>
        <taxon>Chordata</taxon>
        <taxon>Craniata</taxon>
        <taxon>Vertebrata</taxon>
        <taxon>Euteleostomi</taxon>
        <taxon>Archelosauria</taxon>
        <taxon>Testudinata</taxon>
        <taxon>Testudines</taxon>
        <taxon>Cryptodira</taxon>
        <taxon>Durocryptodira</taxon>
        <taxon>Americhelydia</taxon>
        <taxon>Chelydroidea</taxon>
        <taxon>Chelydridae</taxon>
        <taxon>Chelydra</taxon>
    </lineage>
</organism>
<evidence type="ECO:0000313" key="2">
    <source>
        <dbReference type="Proteomes" id="UP000694403"/>
    </source>
</evidence>
<reference evidence="1" key="2">
    <citation type="submission" date="2025-09" db="UniProtKB">
        <authorList>
            <consortium name="Ensembl"/>
        </authorList>
    </citation>
    <scope>IDENTIFICATION</scope>
</reference>
<name>A0A8C3T869_CHESE</name>
<dbReference type="InterPro" id="IPR029241">
    <property type="entry name" value="TSGA13"/>
</dbReference>
<proteinExistence type="predicted"/>